<proteinExistence type="predicted"/>
<evidence type="ECO:0000256" key="1">
    <source>
        <dbReference type="SAM" id="MobiDB-lite"/>
    </source>
</evidence>
<feature type="compositionally biased region" description="Low complexity" evidence="1">
    <location>
        <begin position="89"/>
        <end position="98"/>
    </location>
</feature>
<feature type="region of interest" description="Disordered" evidence="1">
    <location>
        <begin position="55"/>
        <end position="110"/>
    </location>
</feature>
<accession>F4PXY9</accession>
<keyword evidence="3" id="KW-1185">Reference proteome</keyword>
<name>F4PXY9_CACFS</name>
<dbReference type="RefSeq" id="XP_004357943.1">
    <property type="nucleotide sequence ID" value="XM_004357886.1"/>
</dbReference>
<dbReference type="GeneID" id="14871786"/>
<evidence type="ECO:0000313" key="3">
    <source>
        <dbReference type="Proteomes" id="UP000007797"/>
    </source>
</evidence>
<protein>
    <submittedName>
        <fullName evidence="2">Uncharacterized protein</fullName>
    </submittedName>
</protein>
<dbReference type="OrthoDB" id="18416at2759"/>
<evidence type="ECO:0000313" key="2">
    <source>
        <dbReference type="EMBL" id="EGG19649.1"/>
    </source>
</evidence>
<organism evidence="2 3">
    <name type="scientific">Cavenderia fasciculata</name>
    <name type="common">Slime mold</name>
    <name type="synonym">Dictyostelium fasciculatum</name>
    <dbReference type="NCBI Taxonomy" id="261658"/>
    <lineage>
        <taxon>Eukaryota</taxon>
        <taxon>Amoebozoa</taxon>
        <taxon>Evosea</taxon>
        <taxon>Eumycetozoa</taxon>
        <taxon>Dictyostelia</taxon>
        <taxon>Acytosteliales</taxon>
        <taxon>Cavenderiaceae</taxon>
        <taxon>Cavenderia</taxon>
    </lineage>
</organism>
<gene>
    <name evidence="2" type="ORF">DFA_00227</name>
</gene>
<dbReference type="Proteomes" id="UP000007797">
    <property type="component" value="Unassembled WGS sequence"/>
</dbReference>
<sequence>MDSIIEVNKDGKNNNNNNVNIPREIILDIIQDIVKSLQYNRNNHLLPSEHINEQDIKDQQQKQLEQQLQQLQEKQQRQQQEENDLVDESSSNNNQQQNQKDDDQYMNINSPKKFKLDSDTINQSIFNNLQLQKDKLDLLNNDNINDQSQQQQPVQNNTNNNNNRNDRIIHFTQEKMIINQETKLENTVTIWQPRVLKQVKNDSCGYYSLFNGISFYNACRAEDMDHSIEYLNRMLCRPLFWHIYTISMNLLIDKARMKKKAYYPWNEKYIQKGVMERCYIDYLLTSDNVLSKQQYPITVLPDWAIDSLRNNRLGLQEIKELQEISHRFKTRDSYAHIFMVGVAVHWISIVISKHVTGDVEIVLMDSRNHNLLGGTDTEFQAIVDKHPEVPERLRKGYFLSLHDPKPIVHILRDCIIGSKDIGKTLVDINLTGFLENYYTYVNPLESLSLHESINIKDITLVQLIHWLEDYWPPSVIEHNICQVLDSIIQNNEDMIKYFDVTLIESFSKWTKEVSSHSLEMSEIVLLKRFSVTVQWFTGKFALKSD</sequence>
<dbReference type="KEGG" id="dfa:DFA_00227"/>
<feature type="compositionally biased region" description="Low complexity" evidence="1">
    <location>
        <begin position="61"/>
        <end position="73"/>
    </location>
</feature>
<dbReference type="AlphaFoldDB" id="F4PXY9"/>
<dbReference type="EMBL" id="GL883014">
    <property type="protein sequence ID" value="EGG19649.1"/>
    <property type="molecule type" value="Genomic_DNA"/>
</dbReference>
<reference evidence="3" key="1">
    <citation type="journal article" date="2011" name="Genome Res.">
        <title>Phylogeny-wide analysis of social amoeba genomes highlights ancient origins for complex intercellular communication.</title>
        <authorList>
            <person name="Heidel A.J."/>
            <person name="Lawal H.M."/>
            <person name="Felder M."/>
            <person name="Schilde C."/>
            <person name="Helps N.R."/>
            <person name="Tunggal B."/>
            <person name="Rivero F."/>
            <person name="John U."/>
            <person name="Schleicher M."/>
            <person name="Eichinger L."/>
            <person name="Platzer M."/>
            <person name="Noegel A.A."/>
            <person name="Schaap P."/>
            <person name="Gloeckner G."/>
        </authorList>
    </citation>
    <scope>NUCLEOTIDE SEQUENCE [LARGE SCALE GENOMIC DNA]</scope>
    <source>
        <strain evidence="3">SH3</strain>
    </source>
</reference>